<evidence type="ECO:0000256" key="6">
    <source>
        <dbReference type="ARBA" id="ARBA00022989"/>
    </source>
</evidence>
<evidence type="ECO:0000313" key="11">
    <source>
        <dbReference type="Proteomes" id="UP001289066"/>
    </source>
</evidence>
<evidence type="ECO:0000256" key="8">
    <source>
        <dbReference type="RuleBase" id="RU363032"/>
    </source>
</evidence>
<dbReference type="AlphaFoldDB" id="A0AAW9IWF0"/>
<feature type="transmembrane region" description="Helical" evidence="8">
    <location>
        <begin position="47"/>
        <end position="69"/>
    </location>
</feature>
<feature type="transmembrane region" description="Helical" evidence="8">
    <location>
        <begin position="140"/>
        <end position="162"/>
    </location>
</feature>
<evidence type="ECO:0000256" key="7">
    <source>
        <dbReference type="ARBA" id="ARBA00023136"/>
    </source>
</evidence>
<evidence type="ECO:0000256" key="1">
    <source>
        <dbReference type="ARBA" id="ARBA00004651"/>
    </source>
</evidence>
<feature type="non-terminal residue" evidence="10">
    <location>
        <position position="210"/>
    </location>
</feature>
<dbReference type="Gene3D" id="1.10.3720.10">
    <property type="entry name" value="MetI-like"/>
    <property type="match status" value="1"/>
</dbReference>
<feature type="domain" description="ABC transmembrane type-1" evidence="9">
    <location>
        <begin position="9"/>
        <end position="210"/>
    </location>
</feature>
<keyword evidence="7 8" id="KW-0472">Membrane</keyword>
<reference evidence="10" key="1">
    <citation type="submission" date="2019-11" db="EMBL/GenBank/DDBJ databases">
        <title>Characterization of Clostridium perfringens isolates from swine manure treated agricultural soils.</title>
        <authorList>
            <person name="Wushke S.T."/>
        </authorList>
    </citation>
    <scope>NUCLEOTIDE SEQUENCE</scope>
    <source>
        <strain evidence="10">X15</strain>
    </source>
</reference>
<dbReference type="Proteomes" id="UP001289066">
    <property type="component" value="Unassembled WGS sequence"/>
</dbReference>
<comment type="caution">
    <text evidence="10">The sequence shown here is derived from an EMBL/GenBank/DDBJ whole genome shotgun (WGS) entry which is preliminary data.</text>
</comment>
<keyword evidence="3 8" id="KW-0813">Transport</keyword>
<name>A0AAW9IWF0_CLOPF</name>
<feature type="transmembrane region" description="Helical" evidence="8">
    <location>
        <begin position="89"/>
        <end position="111"/>
    </location>
</feature>
<accession>A0AAW9IWF0</accession>
<dbReference type="PANTHER" id="PTHR42929:SF6">
    <property type="entry name" value="IRON(III)-TRANSPORT SYSTEM PERMEASE PROTEIN SFUB"/>
    <property type="match status" value="1"/>
</dbReference>
<feature type="non-terminal residue" evidence="10">
    <location>
        <position position="1"/>
    </location>
</feature>
<evidence type="ECO:0000256" key="3">
    <source>
        <dbReference type="ARBA" id="ARBA00022448"/>
    </source>
</evidence>
<keyword evidence="4" id="KW-1003">Cell membrane</keyword>
<dbReference type="InterPro" id="IPR000515">
    <property type="entry name" value="MetI-like"/>
</dbReference>
<keyword evidence="5 8" id="KW-0812">Transmembrane</keyword>
<protein>
    <submittedName>
        <fullName evidence="10">ABC transporter permease subunit</fullName>
    </submittedName>
</protein>
<gene>
    <name evidence="10" type="ORF">GNF81_16720</name>
</gene>
<keyword evidence="6 8" id="KW-1133">Transmembrane helix</keyword>
<sequence length="210" mass="22605">SKPYYYSALFNSLKVTISVTFLCVLVATPLAYIMTTVKIKGKGLIQILILISSMQAPFIGAYSWILLLGRNGALTNFLKNTLHLPTPDIYGFAGILLVLTLQLTPLVYMYVSGALKKVDNSLLEAAESMGCTGIKKMLKVLIPLIMPTILAGALLVFMRALADFGTPMLIGEGYQTVPVLIFNEFISEMGGDDGFAAAISVIVIVFATAV</sequence>
<dbReference type="InterPro" id="IPR035906">
    <property type="entry name" value="MetI-like_sf"/>
</dbReference>
<dbReference type="EMBL" id="WNVG01000456">
    <property type="protein sequence ID" value="MDZ5034350.1"/>
    <property type="molecule type" value="Genomic_DNA"/>
</dbReference>
<dbReference type="PANTHER" id="PTHR42929">
    <property type="entry name" value="INNER MEMBRANE ABC TRANSPORTER PERMEASE PROTEIN YDCU-RELATED-RELATED"/>
    <property type="match status" value="1"/>
</dbReference>
<proteinExistence type="inferred from homology"/>
<comment type="subcellular location">
    <subcellularLocation>
        <location evidence="1 8">Cell membrane</location>
        <topology evidence="1 8">Multi-pass membrane protein</topology>
    </subcellularLocation>
</comment>
<organism evidence="10 11">
    <name type="scientific">Clostridium perfringens</name>
    <dbReference type="NCBI Taxonomy" id="1502"/>
    <lineage>
        <taxon>Bacteria</taxon>
        <taxon>Bacillati</taxon>
        <taxon>Bacillota</taxon>
        <taxon>Clostridia</taxon>
        <taxon>Eubacteriales</taxon>
        <taxon>Clostridiaceae</taxon>
        <taxon>Clostridium</taxon>
    </lineage>
</organism>
<evidence type="ECO:0000313" key="10">
    <source>
        <dbReference type="EMBL" id="MDZ5034350.1"/>
    </source>
</evidence>
<evidence type="ECO:0000256" key="4">
    <source>
        <dbReference type="ARBA" id="ARBA00022475"/>
    </source>
</evidence>
<evidence type="ECO:0000256" key="5">
    <source>
        <dbReference type="ARBA" id="ARBA00022692"/>
    </source>
</evidence>
<comment type="similarity">
    <text evidence="2">Belongs to the binding-protein-dependent transport system permease family. CysTW subfamily.</text>
</comment>
<dbReference type="GO" id="GO:0055085">
    <property type="term" value="P:transmembrane transport"/>
    <property type="evidence" value="ECO:0007669"/>
    <property type="project" value="InterPro"/>
</dbReference>
<evidence type="ECO:0000259" key="9">
    <source>
        <dbReference type="PROSITE" id="PS50928"/>
    </source>
</evidence>
<dbReference type="GO" id="GO:0005886">
    <property type="term" value="C:plasma membrane"/>
    <property type="evidence" value="ECO:0007669"/>
    <property type="project" value="UniProtKB-SubCell"/>
</dbReference>
<dbReference type="PROSITE" id="PS50928">
    <property type="entry name" value="ABC_TM1"/>
    <property type="match status" value="1"/>
</dbReference>
<feature type="transmembrane region" description="Helical" evidence="8">
    <location>
        <begin position="15"/>
        <end position="35"/>
    </location>
</feature>
<evidence type="ECO:0000256" key="2">
    <source>
        <dbReference type="ARBA" id="ARBA00007069"/>
    </source>
</evidence>
<dbReference type="Pfam" id="PF00528">
    <property type="entry name" value="BPD_transp_1"/>
    <property type="match status" value="1"/>
</dbReference>
<dbReference type="SUPFAM" id="SSF161098">
    <property type="entry name" value="MetI-like"/>
    <property type="match status" value="1"/>
</dbReference>
<dbReference type="CDD" id="cd06261">
    <property type="entry name" value="TM_PBP2"/>
    <property type="match status" value="1"/>
</dbReference>